<proteinExistence type="predicted"/>
<feature type="transmembrane region" description="Helical" evidence="1">
    <location>
        <begin position="35"/>
        <end position="57"/>
    </location>
</feature>
<reference evidence="2" key="1">
    <citation type="journal article" date="2023" name="Insect Mol. Biol.">
        <title>Genome sequencing provides insights into the evolution of gene families encoding plant cell wall-degrading enzymes in longhorned beetles.</title>
        <authorList>
            <person name="Shin N.R."/>
            <person name="Okamura Y."/>
            <person name="Kirsch R."/>
            <person name="Pauchet Y."/>
        </authorList>
    </citation>
    <scope>NUCLEOTIDE SEQUENCE</scope>
    <source>
        <strain evidence="2">RBIC_L_NR</strain>
    </source>
</reference>
<dbReference type="AlphaFoldDB" id="A0AAV8Y9I3"/>
<name>A0AAV8Y9I3_9CUCU</name>
<evidence type="ECO:0000313" key="3">
    <source>
        <dbReference type="Proteomes" id="UP001162156"/>
    </source>
</evidence>
<organism evidence="2 3">
    <name type="scientific">Rhamnusium bicolor</name>
    <dbReference type="NCBI Taxonomy" id="1586634"/>
    <lineage>
        <taxon>Eukaryota</taxon>
        <taxon>Metazoa</taxon>
        <taxon>Ecdysozoa</taxon>
        <taxon>Arthropoda</taxon>
        <taxon>Hexapoda</taxon>
        <taxon>Insecta</taxon>
        <taxon>Pterygota</taxon>
        <taxon>Neoptera</taxon>
        <taxon>Endopterygota</taxon>
        <taxon>Coleoptera</taxon>
        <taxon>Polyphaga</taxon>
        <taxon>Cucujiformia</taxon>
        <taxon>Chrysomeloidea</taxon>
        <taxon>Cerambycidae</taxon>
        <taxon>Lepturinae</taxon>
        <taxon>Rhagiini</taxon>
        <taxon>Rhamnusium</taxon>
    </lineage>
</organism>
<keyword evidence="1" id="KW-1133">Transmembrane helix</keyword>
<gene>
    <name evidence="2" type="ORF">NQ314_008743</name>
</gene>
<comment type="caution">
    <text evidence="2">The sequence shown here is derived from an EMBL/GenBank/DDBJ whole genome shotgun (WGS) entry which is preliminary data.</text>
</comment>
<evidence type="ECO:0000256" key="1">
    <source>
        <dbReference type="SAM" id="Phobius"/>
    </source>
</evidence>
<dbReference type="Proteomes" id="UP001162156">
    <property type="component" value="Unassembled WGS sequence"/>
</dbReference>
<keyword evidence="1" id="KW-0812">Transmembrane</keyword>
<keyword evidence="1" id="KW-0472">Membrane</keyword>
<dbReference type="EMBL" id="JANEYF010002409">
    <property type="protein sequence ID" value="KAJ8946944.1"/>
    <property type="molecule type" value="Genomic_DNA"/>
</dbReference>
<keyword evidence="3" id="KW-1185">Reference proteome</keyword>
<accession>A0AAV8Y9I3</accession>
<evidence type="ECO:0000313" key="2">
    <source>
        <dbReference type="EMBL" id="KAJ8946944.1"/>
    </source>
</evidence>
<sequence>MSQTTVACKNLKTNEKVEGNLEIIIIRQQRLIDTIFTASVATFVSIIYINFGCAINWSDLPKILKKTNRASHWI</sequence>
<protein>
    <submittedName>
        <fullName evidence="2">Uncharacterized protein</fullName>
    </submittedName>
</protein>